<keyword evidence="4" id="KW-0963">Cytoplasm</keyword>
<evidence type="ECO:0008006" key="9">
    <source>
        <dbReference type="Google" id="ProtNLM"/>
    </source>
</evidence>
<keyword evidence="5" id="KW-0539">Nucleus</keyword>
<dbReference type="Pfam" id="PF14799">
    <property type="entry name" value="FAM195"/>
    <property type="match status" value="1"/>
</dbReference>
<comment type="similarity">
    <text evidence="3">Belongs to the MCRIP family.</text>
</comment>
<sequence>MYTITKGPSKLVAQRRTGPTQQQVESRLGELLKCRQPAPPTALPAREQPSAQPQGPWPLARSLPFADTLGHWSPPPQQCPSHLRRNPERRGPPEPRKASRPTGTASAWRSGRCSPGLRLPPPTVAPGPGCADCVSFLPSHSPGPRLVFNRVNGRRPLTTSPSLEGTQETYTLAHEENVRFVSEAWQQVERQLDGGPADESGPRPVQYVESTPDPRLQNFVPIDLDEWWAQQFLARITNCS</sequence>
<evidence type="ECO:0000256" key="3">
    <source>
        <dbReference type="ARBA" id="ARBA00010821"/>
    </source>
</evidence>
<protein>
    <recommendedName>
        <fullName evidence="9">MAPK regulated corepressor interacting protein 2</fullName>
    </recommendedName>
</protein>
<name>A0A1A6HWS8_NEOLE</name>
<feature type="region of interest" description="Disordered" evidence="6">
    <location>
        <begin position="1"/>
        <end position="115"/>
    </location>
</feature>
<dbReference type="InterPro" id="IPR029428">
    <property type="entry name" value="MCRIP"/>
</dbReference>
<feature type="compositionally biased region" description="Basic and acidic residues" evidence="6">
    <location>
        <begin position="85"/>
        <end position="97"/>
    </location>
</feature>
<organism evidence="7 8">
    <name type="scientific">Neotoma lepida</name>
    <name type="common">Desert woodrat</name>
    <dbReference type="NCBI Taxonomy" id="56216"/>
    <lineage>
        <taxon>Eukaryota</taxon>
        <taxon>Metazoa</taxon>
        <taxon>Chordata</taxon>
        <taxon>Craniata</taxon>
        <taxon>Vertebrata</taxon>
        <taxon>Euteleostomi</taxon>
        <taxon>Mammalia</taxon>
        <taxon>Eutheria</taxon>
        <taxon>Euarchontoglires</taxon>
        <taxon>Glires</taxon>
        <taxon>Rodentia</taxon>
        <taxon>Myomorpha</taxon>
        <taxon>Muroidea</taxon>
        <taxon>Cricetidae</taxon>
        <taxon>Neotominae</taxon>
        <taxon>Neotoma</taxon>
    </lineage>
</organism>
<evidence type="ECO:0000256" key="4">
    <source>
        <dbReference type="ARBA" id="ARBA00022490"/>
    </source>
</evidence>
<dbReference type="GO" id="GO:0010494">
    <property type="term" value="C:cytoplasmic stress granule"/>
    <property type="evidence" value="ECO:0007669"/>
    <property type="project" value="UniProtKB-SubCell"/>
</dbReference>
<evidence type="ECO:0000256" key="5">
    <source>
        <dbReference type="ARBA" id="ARBA00023242"/>
    </source>
</evidence>
<evidence type="ECO:0000256" key="1">
    <source>
        <dbReference type="ARBA" id="ARBA00004123"/>
    </source>
</evidence>
<comment type="subcellular location">
    <subcellularLocation>
        <location evidence="2">Cytoplasm</location>
        <location evidence="2">Stress granule</location>
    </subcellularLocation>
    <subcellularLocation>
        <location evidence="1">Nucleus</location>
    </subcellularLocation>
</comment>
<reference evidence="7 8" key="1">
    <citation type="submission" date="2016-06" db="EMBL/GenBank/DDBJ databases">
        <title>The Draft Genome Sequence and Annotation of the Desert Woodrat Neotoma lepida.</title>
        <authorList>
            <person name="Campbell M."/>
            <person name="Oakeson K.F."/>
            <person name="Yandell M."/>
            <person name="Halpert J.R."/>
            <person name="Dearing D."/>
        </authorList>
    </citation>
    <scope>NUCLEOTIDE SEQUENCE [LARGE SCALE GENOMIC DNA]</scope>
    <source>
        <strain evidence="7">417</strain>
        <tissue evidence="7">Liver</tissue>
    </source>
</reference>
<evidence type="ECO:0000313" key="7">
    <source>
        <dbReference type="EMBL" id="OBS82696.1"/>
    </source>
</evidence>
<gene>
    <name evidence="7" type="ORF">A6R68_23339</name>
</gene>
<evidence type="ECO:0000313" key="8">
    <source>
        <dbReference type="Proteomes" id="UP000092124"/>
    </source>
</evidence>
<dbReference type="GO" id="GO:0005634">
    <property type="term" value="C:nucleus"/>
    <property type="evidence" value="ECO:0007669"/>
    <property type="project" value="UniProtKB-SubCell"/>
</dbReference>
<dbReference type="EMBL" id="LZPO01008003">
    <property type="protein sequence ID" value="OBS82696.1"/>
    <property type="molecule type" value="Genomic_DNA"/>
</dbReference>
<evidence type="ECO:0000256" key="2">
    <source>
        <dbReference type="ARBA" id="ARBA00004210"/>
    </source>
</evidence>
<dbReference type="STRING" id="56216.A0A1A6HWS8"/>
<comment type="caution">
    <text evidence="7">The sequence shown here is derived from an EMBL/GenBank/DDBJ whole genome shotgun (WGS) entry which is preliminary data.</text>
</comment>
<dbReference type="OrthoDB" id="9983138at2759"/>
<evidence type="ECO:0000256" key="6">
    <source>
        <dbReference type="SAM" id="MobiDB-lite"/>
    </source>
</evidence>
<dbReference type="AlphaFoldDB" id="A0A1A6HWS8"/>
<keyword evidence="8" id="KW-1185">Reference proteome</keyword>
<dbReference type="Proteomes" id="UP000092124">
    <property type="component" value="Unassembled WGS sequence"/>
</dbReference>
<proteinExistence type="inferred from homology"/>
<accession>A0A1A6HWS8</accession>